<dbReference type="EMBL" id="JAUUTY010000002">
    <property type="protein sequence ID" value="KAK1678985.1"/>
    <property type="molecule type" value="Genomic_DNA"/>
</dbReference>
<dbReference type="PANTHER" id="PTHR33417">
    <property type="entry name" value="G-BOX BINDING PROTEIN"/>
    <property type="match status" value="1"/>
</dbReference>
<organism evidence="1 2">
    <name type="scientific">Lolium multiflorum</name>
    <name type="common">Italian ryegrass</name>
    <name type="synonym">Lolium perenne subsp. multiflorum</name>
    <dbReference type="NCBI Taxonomy" id="4521"/>
    <lineage>
        <taxon>Eukaryota</taxon>
        <taxon>Viridiplantae</taxon>
        <taxon>Streptophyta</taxon>
        <taxon>Embryophyta</taxon>
        <taxon>Tracheophyta</taxon>
        <taxon>Spermatophyta</taxon>
        <taxon>Magnoliopsida</taxon>
        <taxon>Liliopsida</taxon>
        <taxon>Poales</taxon>
        <taxon>Poaceae</taxon>
        <taxon>BOP clade</taxon>
        <taxon>Pooideae</taxon>
        <taxon>Poodae</taxon>
        <taxon>Poeae</taxon>
        <taxon>Poeae Chloroplast Group 2 (Poeae type)</taxon>
        <taxon>Loliodinae</taxon>
        <taxon>Loliinae</taxon>
        <taxon>Lolium</taxon>
    </lineage>
</organism>
<gene>
    <name evidence="1" type="ORF">QYE76_039833</name>
</gene>
<protein>
    <submittedName>
        <fullName evidence="1">Uncharacterized protein</fullName>
    </submittedName>
</protein>
<dbReference type="Pfam" id="PF06522">
    <property type="entry name" value="B12D"/>
    <property type="match status" value="1"/>
</dbReference>
<dbReference type="InterPro" id="IPR010530">
    <property type="entry name" value="B12D"/>
</dbReference>
<accession>A0AAD8TAM2</accession>
<evidence type="ECO:0000313" key="2">
    <source>
        <dbReference type="Proteomes" id="UP001231189"/>
    </source>
</evidence>
<comment type="caution">
    <text evidence="1">The sequence shown here is derived from an EMBL/GenBank/DDBJ whole genome shotgun (WGS) entry which is preliminary data.</text>
</comment>
<dbReference type="Proteomes" id="UP001231189">
    <property type="component" value="Unassembled WGS sequence"/>
</dbReference>
<reference evidence="1" key="1">
    <citation type="submission" date="2023-07" db="EMBL/GenBank/DDBJ databases">
        <title>A chromosome-level genome assembly of Lolium multiflorum.</title>
        <authorList>
            <person name="Chen Y."/>
            <person name="Copetti D."/>
            <person name="Kolliker R."/>
            <person name="Studer B."/>
        </authorList>
    </citation>
    <scope>NUCLEOTIDE SEQUENCE</scope>
    <source>
        <strain evidence="1">02402/16</strain>
        <tissue evidence="1">Leaf</tissue>
    </source>
</reference>
<keyword evidence="2" id="KW-1185">Reference proteome</keyword>
<proteinExistence type="predicted"/>
<name>A0AAD8TAM2_LOLMU</name>
<dbReference type="AlphaFoldDB" id="A0AAD8TAM2"/>
<sequence>MCVFQLTRNVFLNPDVRISKSHRQSAVLENAEEGERYSQHAFRRYVSAHRPEVFPAINRFFSESGNHRIDTKSGYNSEFRGIFLSCLGDPSASVVPWYMPSVPV</sequence>
<evidence type="ECO:0000313" key="1">
    <source>
        <dbReference type="EMBL" id="KAK1678985.1"/>
    </source>
</evidence>